<dbReference type="SUPFAM" id="SSF53383">
    <property type="entry name" value="PLP-dependent transferases"/>
    <property type="match status" value="1"/>
</dbReference>
<keyword evidence="4 11" id="KW-0808">Transferase</keyword>
<gene>
    <name evidence="11" type="ORF">SAMN05216353_104120</name>
</gene>
<evidence type="ECO:0000256" key="5">
    <source>
        <dbReference type="ARBA" id="ARBA00022898"/>
    </source>
</evidence>
<dbReference type="PIRSF" id="PIRSF000524">
    <property type="entry name" value="SPT"/>
    <property type="match status" value="1"/>
</dbReference>
<sequence>MNREWDLLHTPGPTPIPPSVDRAMIQPMIGHRGQKCKDLINRITPRVKSIFGTSQDVLLLTGSGTSALEAAVVNTTKPGDEVIAVVAGSFGARFAQICESYELNVHRIELEWGNAVQVSQVEEALKAHPETKAVFLTHCETSTGVMHPVEEVAKSVNEISDALVLVDGVSSIGGARIEMDQSGIDLLVTGSQKAMMLPPGLAFAAVSDRAWEVIDDNDRPRFYLDLRTYKKKLGDGQTPFTPALSLLFGLEEVLNLIEEEGLDDVFERHQLMKNMTREACKALNLPLLVDDESASTTVTSIKPATFNAEQFRKLANEEFGLMVAGGQNHMKGEIFRIGHMGYCRPANVLQYVSILEIILKRLNHDFKPGAGVVAAQEVYLNHTREGK</sequence>
<evidence type="ECO:0000256" key="1">
    <source>
        <dbReference type="ARBA" id="ARBA00001933"/>
    </source>
</evidence>
<dbReference type="InterPro" id="IPR020578">
    <property type="entry name" value="Aminotrans_V_PyrdxlP_BS"/>
</dbReference>
<comment type="similarity">
    <text evidence="2 8">Belongs to the class-V pyridoxal-phosphate-dependent aminotransferase family.</text>
</comment>
<dbReference type="GO" id="GO:0019265">
    <property type="term" value="P:glycine biosynthetic process, by transamination of glyoxylate"/>
    <property type="evidence" value="ECO:0007669"/>
    <property type="project" value="TreeGrafter"/>
</dbReference>
<dbReference type="RefSeq" id="WP_089750453.1">
    <property type="nucleotide sequence ID" value="NZ_FOOG01000004.1"/>
</dbReference>
<dbReference type="GO" id="GO:0004760">
    <property type="term" value="F:L-serine-pyruvate transaminase activity"/>
    <property type="evidence" value="ECO:0007669"/>
    <property type="project" value="TreeGrafter"/>
</dbReference>
<evidence type="ECO:0000256" key="7">
    <source>
        <dbReference type="PIRSR" id="PIRSR000524-50"/>
    </source>
</evidence>
<keyword evidence="12" id="KW-1185">Reference proteome</keyword>
<evidence type="ECO:0000313" key="11">
    <source>
        <dbReference type="EMBL" id="SFF65335.1"/>
    </source>
</evidence>
<evidence type="ECO:0000256" key="2">
    <source>
        <dbReference type="ARBA" id="ARBA00009236"/>
    </source>
</evidence>
<dbReference type="AlphaFoldDB" id="A0A1I2KE56"/>
<comment type="cofactor">
    <cofactor evidence="1 7 9">
        <name>pyridoxal 5'-phosphate</name>
        <dbReference type="ChEBI" id="CHEBI:597326"/>
    </cofactor>
</comment>
<dbReference type="PANTHER" id="PTHR21152:SF40">
    <property type="entry name" value="ALANINE--GLYOXYLATE AMINOTRANSFERASE"/>
    <property type="match status" value="1"/>
</dbReference>
<dbReference type="Pfam" id="PF00266">
    <property type="entry name" value="Aminotran_5"/>
    <property type="match status" value="1"/>
</dbReference>
<name>A0A1I2KE56_9BACI</name>
<dbReference type="FunFam" id="3.40.640.10:FF:000027">
    <property type="entry name" value="Serine--pyruvate aminotransferase, mitochondrial"/>
    <property type="match status" value="1"/>
</dbReference>
<dbReference type="PANTHER" id="PTHR21152">
    <property type="entry name" value="AMINOTRANSFERASE CLASS V"/>
    <property type="match status" value="1"/>
</dbReference>
<dbReference type="EMBL" id="FOOG01000004">
    <property type="protein sequence ID" value="SFF65335.1"/>
    <property type="molecule type" value="Genomic_DNA"/>
</dbReference>
<dbReference type="InterPro" id="IPR000192">
    <property type="entry name" value="Aminotrans_V_dom"/>
</dbReference>
<dbReference type="InterPro" id="IPR024169">
    <property type="entry name" value="SP_NH2Trfase/AEP_transaminase"/>
</dbReference>
<evidence type="ECO:0000256" key="4">
    <source>
        <dbReference type="ARBA" id="ARBA00022679"/>
    </source>
</evidence>
<dbReference type="Proteomes" id="UP000198897">
    <property type="component" value="Unassembled WGS sequence"/>
</dbReference>
<keyword evidence="3 11" id="KW-0032">Aminotransferase</keyword>
<dbReference type="Gene3D" id="3.90.1150.10">
    <property type="entry name" value="Aspartate Aminotransferase, domain 1"/>
    <property type="match status" value="1"/>
</dbReference>
<protein>
    <submittedName>
        <fullName evidence="11">Aspartate aminotransferase</fullName>
    </submittedName>
</protein>
<feature type="modified residue" description="N6-(pyridoxal phosphate)lysine" evidence="7">
    <location>
        <position position="193"/>
    </location>
</feature>
<evidence type="ECO:0000313" key="12">
    <source>
        <dbReference type="Proteomes" id="UP000198897"/>
    </source>
</evidence>
<evidence type="ECO:0000256" key="6">
    <source>
        <dbReference type="PIRSR" id="PIRSR000524-1"/>
    </source>
</evidence>
<dbReference type="PROSITE" id="PS00595">
    <property type="entry name" value="AA_TRANSFER_CLASS_5"/>
    <property type="match status" value="1"/>
</dbReference>
<evidence type="ECO:0000256" key="8">
    <source>
        <dbReference type="RuleBase" id="RU004075"/>
    </source>
</evidence>
<feature type="domain" description="Aminotransferase class V" evidence="10">
    <location>
        <begin position="28"/>
        <end position="331"/>
    </location>
</feature>
<dbReference type="Gene3D" id="3.40.640.10">
    <property type="entry name" value="Type I PLP-dependent aspartate aminotransferase-like (Major domain)"/>
    <property type="match status" value="1"/>
</dbReference>
<evidence type="ECO:0000256" key="9">
    <source>
        <dbReference type="RuleBase" id="RU004504"/>
    </source>
</evidence>
<proteinExistence type="inferred from homology"/>
<keyword evidence="5 7" id="KW-0663">Pyridoxal phosphate</keyword>
<organism evidence="11 12">
    <name type="scientific">Halobacillus alkaliphilus</name>
    <dbReference type="NCBI Taxonomy" id="396056"/>
    <lineage>
        <taxon>Bacteria</taxon>
        <taxon>Bacillati</taxon>
        <taxon>Bacillota</taxon>
        <taxon>Bacilli</taxon>
        <taxon>Bacillales</taxon>
        <taxon>Bacillaceae</taxon>
        <taxon>Halobacillus</taxon>
    </lineage>
</organism>
<dbReference type="OrthoDB" id="389074at2"/>
<feature type="binding site" evidence="6">
    <location>
        <position position="336"/>
    </location>
    <ligand>
        <name>substrate</name>
    </ligand>
</feature>
<dbReference type="GO" id="GO:0008453">
    <property type="term" value="F:alanine-glyoxylate transaminase activity"/>
    <property type="evidence" value="ECO:0007669"/>
    <property type="project" value="TreeGrafter"/>
</dbReference>
<evidence type="ECO:0000256" key="3">
    <source>
        <dbReference type="ARBA" id="ARBA00022576"/>
    </source>
</evidence>
<dbReference type="InterPro" id="IPR015422">
    <property type="entry name" value="PyrdxlP-dep_Trfase_small"/>
</dbReference>
<dbReference type="InterPro" id="IPR015421">
    <property type="entry name" value="PyrdxlP-dep_Trfase_major"/>
</dbReference>
<accession>A0A1I2KE56</accession>
<reference evidence="12" key="1">
    <citation type="submission" date="2016-10" db="EMBL/GenBank/DDBJ databases">
        <authorList>
            <person name="Varghese N."/>
            <person name="Submissions S."/>
        </authorList>
    </citation>
    <scope>NUCLEOTIDE SEQUENCE [LARGE SCALE GENOMIC DNA]</scope>
    <source>
        <strain evidence="12">FP5</strain>
    </source>
</reference>
<evidence type="ECO:0000259" key="10">
    <source>
        <dbReference type="Pfam" id="PF00266"/>
    </source>
</evidence>
<dbReference type="InterPro" id="IPR015424">
    <property type="entry name" value="PyrdxlP-dep_Trfase"/>
</dbReference>